<proteinExistence type="predicted"/>
<organism evidence="2 3">
    <name type="scientific">Pleurodeles waltl</name>
    <name type="common">Iberian ribbed newt</name>
    <dbReference type="NCBI Taxonomy" id="8319"/>
    <lineage>
        <taxon>Eukaryota</taxon>
        <taxon>Metazoa</taxon>
        <taxon>Chordata</taxon>
        <taxon>Craniata</taxon>
        <taxon>Vertebrata</taxon>
        <taxon>Euteleostomi</taxon>
        <taxon>Amphibia</taxon>
        <taxon>Batrachia</taxon>
        <taxon>Caudata</taxon>
        <taxon>Salamandroidea</taxon>
        <taxon>Salamandridae</taxon>
        <taxon>Pleurodelinae</taxon>
        <taxon>Pleurodeles</taxon>
    </lineage>
</organism>
<dbReference type="AlphaFoldDB" id="A0AAV7TEI3"/>
<protein>
    <submittedName>
        <fullName evidence="2">Uncharacterized protein</fullName>
    </submittedName>
</protein>
<evidence type="ECO:0000256" key="1">
    <source>
        <dbReference type="SAM" id="Coils"/>
    </source>
</evidence>
<dbReference type="Proteomes" id="UP001066276">
    <property type="component" value="Chromosome 4_1"/>
</dbReference>
<dbReference type="EMBL" id="JANPWB010000007">
    <property type="protein sequence ID" value="KAJ1174263.1"/>
    <property type="molecule type" value="Genomic_DNA"/>
</dbReference>
<sequence>MAAAAPRCGQLVRKETRTAWCGEERCTNPVRQEPAPTVKELKGEVTELGQRVHTMERTCNRQEENLDLHQQEIIAYQDGNRDTQYRFENLENRF</sequence>
<name>A0AAV7TEI3_PLEWA</name>
<comment type="caution">
    <text evidence="2">The sequence shown here is derived from an EMBL/GenBank/DDBJ whole genome shotgun (WGS) entry which is preliminary data.</text>
</comment>
<keyword evidence="3" id="KW-1185">Reference proteome</keyword>
<reference evidence="2" key="1">
    <citation type="journal article" date="2022" name="bioRxiv">
        <title>Sequencing and chromosome-scale assembly of the giantPleurodeles waltlgenome.</title>
        <authorList>
            <person name="Brown T."/>
            <person name="Elewa A."/>
            <person name="Iarovenko S."/>
            <person name="Subramanian E."/>
            <person name="Araus A.J."/>
            <person name="Petzold A."/>
            <person name="Susuki M."/>
            <person name="Suzuki K.-i.T."/>
            <person name="Hayashi T."/>
            <person name="Toyoda A."/>
            <person name="Oliveira C."/>
            <person name="Osipova E."/>
            <person name="Leigh N.D."/>
            <person name="Simon A."/>
            <person name="Yun M.H."/>
        </authorList>
    </citation>
    <scope>NUCLEOTIDE SEQUENCE</scope>
    <source>
        <strain evidence="2">20211129_DDA</strain>
        <tissue evidence="2">Liver</tissue>
    </source>
</reference>
<keyword evidence="1" id="KW-0175">Coiled coil</keyword>
<evidence type="ECO:0000313" key="3">
    <source>
        <dbReference type="Proteomes" id="UP001066276"/>
    </source>
</evidence>
<evidence type="ECO:0000313" key="2">
    <source>
        <dbReference type="EMBL" id="KAJ1174263.1"/>
    </source>
</evidence>
<accession>A0AAV7TEI3</accession>
<gene>
    <name evidence="2" type="ORF">NDU88_006085</name>
</gene>
<feature type="coiled-coil region" evidence="1">
    <location>
        <begin position="38"/>
        <end position="72"/>
    </location>
</feature>